<comment type="caution">
    <text evidence="1">The sequence shown here is derived from an EMBL/GenBank/DDBJ whole genome shotgun (WGS) entry which is preliminary data.</text>
</comment>
<organism evidence="1 2">
    <name type="scientific">Bauhinia variegata</name>
    <name type="common">Purple orchid tree</name>
    <name type="synonym">Phanera variegata</name>
    <dbReference type="NCBI Taxonomy" id="167791"/>
    <lineage>
        <taxon>Eukaryota</taxon>
        <taxon>Viridiplantae</taxon>
        <taxon>Streptophyta</taxon>
        <taxon>Embryophyta</taxon>
        <taxon>Tracheophyta</taxon>
        <taxon>Spermatophyta</taxon>
        <taxon>Magnoliopsida</taxon>
        <taxon>eudicotyledons</taxon>
        <taxon>Gunneridae</taxon>
        <taxon>Pentapetalae</taxon>
        <taxon>rosids</taxon>
        <taxon>fabids</taxon>
        <taxon>Fabales</taxon>
        <taxon>Fabaceae</taxon>
        <taxon>Cercidoideae</taxon>
        <taxon>Cercideae</taxon>
        <taxon>Bauhiniinae</taxon>
        <taxon>Bauhinia</taxon>
    </lineage>
</organism>
<proteinExistence type="predicted"/>
<gene>
    <name evidence="1" type="ORF">L6164_013289</name>
</gene>
<accession>A0ACB9PI34</accession>
<keyword evidence="2" id="KW-1185">Reference proteome</keyword>
<evidence type="ECO:0000313" key="1">
    <source>
        <dbReference type="EMBL" id="KAI4346220.1"/>
    </source>
</evidence>
<dbReference type="Proteomes" id="UP000828941">
    <property type="component" value="Chromosome 5"/>
</dbReference>
<sequence length="132" mass="15139">MNGAVEVANKNIKRIIEKIVITYKDCHERLPFALYAYRTSVRSSTKATPYSLVYGLEVVTPIKVKISSLRMLMEAELEDLEWARIIMGNWLQLSWPYVVIHAFSRGALVLIDMDGRELSNLVNSDAVKKYYP</sequence>
<dbReference type="EMBL" id="CM039430">
    <property type="protein sequence ID" value="KAI4346220.1"/>
    <property type="molecule type" value="Genomic_DNA"/>
</dbReference>
<evidence type="ECO:0000313" key="2">
    <source>
        <dbReference type="Proteomes" id="UP000828941"/>
    </source>
</evidence>
<name>A0ACB9PI34_BAUVA</name>
<protein>
    <submittedName>
        <fullName evidence="1">Uncharacterized protein</fullName>
    </submittedName>
</protein>
<reference evidence="1 2" key="1">
    <citation type="journal article" date="2022" name="DNA Res.">
        <title>Chromosomal-level genome assembly of the orchid tree Bauhinia variegata (Leguminosae; Cercidoideae) supports the allotetraploid origin hypothesis of Bauhinia.</title>
        <authorList>
            <person name="Zhong Y."/>
            <person name="Chen Y."/>
            <person name="Zheng D."/>
            <person name="Pang J."/>
            <person name="Liu Y."/>
            <person name="Luo S."/>
            <person name="Meng S."/>
            <person name="Qian L."/>
            <person name="Wei D."/>
            <person name="Dai S."/>
            <person name="Zhou R."/>
        </authorList>
    </citation>
    <scope>NUCLEOTIDE SEQUENCE [LARGE SCALE GENOMIC DNA]</scope>
    <source>
        <strain evidence="1">BV-YZ2020</strain>
    </source>
</reference>